<gene>
    <name evidence="3" type="ORF">NCTC9426_01163</name>
</gene>
<feature type="signal peptide" evidence="1">
    <location>
        <begin position="1"/>
        <end position="24"/>
    </location>
</feature>
<reference evidence="3 4" key="1">
    <citation type="submission" date="2018-06" db="EMBL/GenBank/DDBJ databases">
        <authorList>
            <consortium name="Pathogen Informatics"/>
            <person name="Doyle S."/>
        </authorList>
    </citation>
    <scope>NUCLEOTIDE SEQUENCE [LARGE SCALE GENOMIC DNA]</scope>
    <source>
        <strain evidence="3 4">NCTC9426</strain>
    </source>
</reference>
<evidence type="ECO:0000313" key="3">
    <source>
        <dbReference type="EMBL" id="STY91127.1"/>
    </source>
</evidence>
<evidence type="ECO:0000313" key="4">
    <source>
        <dbReference type="Proteomes" id="UP000254133"/>
    </source>
</evidence>
<evidence type="ECO:0000259" key="2">
    <source>
        <dbReference type="PROSITE" id="PS50914"/>
    </source>
</evidence>
<dbReference type="EMBL" id="UGPZ01000002">
    <property type="protein sequence ID" value="STY91127.1"/>
    <property type="molecule type" value="Genomic_DNA"/>
</dbReference>
<dbReference type="Proteomes" id="UP000254133">
    <property type="component" value="Unassembled WGS sequence"/>
</dbReference>
<proteinExistence type="predicted"/>
<keyword evidence="1" id="KW-0732">Signal</keyword>
<accession>A0A378PRE5</accession>
<dbReference type="RefSeq" id="WP_115369105.1">
    <property type="nucleotide sequence ID" value="NZ_UGPZ01000002.1"/>
</dbReference>
<name>A0A378PRE5_MORBO</name>
<dbReference type="AlphaFoldDB" id="A0A378PRE5"/>
<dbReference type="Pfam" id="PF04972">
    <property type="entry name" value="BON"/>
    <property type="match status" value="1"/>
</dbReference>
<keyword evidence="3" id="KW-0449">Lipoprotein</keyword>
<dbReference type="PROSITE" id="PS50914">
    <property type="entry name" value="BON"/>
    <property type="match status" value="1"/>
</dbReference>
<evidence type="ECO:0000256" key="1">
    <source>
        <dbReference type="SAM" id="SignalP"/>
    </source>
</evidence>
<dbReference type="InterPro" id="IPR007055">
    <property type="entry name" value="BON_dom"/>
</dbReference>
<feature type="chain" id="PRO_5016837303" evidence="1">
    <location>
        <begin position="25"/>
        <end position="331"/>
    </location>
</feature>
<sequence length="331" mass="35739">MSSLPSIKVLVGVIATAMLMTACATQNANTSTNASTGYYGVPAMYRTIPERISDEAIERTSYKNLTNIRDVSENNVRIAIDSFRREVLLTGEVPSQQVKADVANMVASINDVKQVYDNLTVTNTPKAQSHTLHENYLKSKIIAKIVSAGGIRSSQYKLVVRDNMAYVVGFLTAQQEQTIVNIISSVQGIEGVRMLGTRIDGDTSALLALTGENVAIDDNPNAGGMVYGGNAVVNTPASPVYPNVPTNSVSTTSYPQSMYPNTQIAPTVPTQPNTGYAPVNNYPINTPVNNYPANNYPVNNHGTQNRDIPVIRMEGNPTSSYVNLYNNTSKP</sequence>
<organism evidence="3 4">
    <name type="scientific">Moraxella bovis</name>
    <dbReference type="NCBI Taxonomy" id="476"/>
    <lineage>
        <taxon>Bacteria</taxon>
        <taxon>Pseudomonadati</taxon>
        <taxon>Pseudomonadota</taxon>
        <taxon>Gammaproteobacteria</taxon>
        <taxon>Moraxellales</taxon>
        <taxon>Moraxellaceae</taxon>
        <taxon>Moraxella</taxon>
    </lineage>
</organism>
<protein>
    <submittedName>
        <fullName evidence="3">Outer membrane lipoprotein</fullName>
    </submittedName>
</protein>
<feature type="domain" description="BON" evidence="2">
    <location>
        <begin position="53"/>
        <end position="123"/>
    </location>
</feature>